<accession>A0A1I0CH92</accession>
<gene>
    <name evidence="1" type="ORF">SAMN05216326_11482</name>
</gene>
<organism evidence="1 2">
    <name type="scientific">Nitrosomonas marina</name>
    <dbReference type="NCBI Taxonomy" id="917"/>
    <lineage>
        <taxon>Bacteria</taxon>
        <taxon>Pseudomonadati</taxon>
        <taxon>Pseudomonadota</taxon>
        <taxon>Betaproteobacteria</taxon>
        <taxon>Nitrosomonadales</taxon>
        <taxon>Nitrosomonadaceae</taxon>
        <taxon>Nitrosomonas</taxon>
    </lineage>
</organism>
<dbReference type="AlphaFoldDB" id="A0A1I0CH92"/>
<evidence type="ECO:0000313" key="2">
    <source>
        <dbReference type="Proteomes" id="UP000199345"/>
    </source>
</evidence>
<dbReference type="OrthoDB" id="3648721at2"/>
<reference evidence="2" key="1">
    <citation type="submission" date="2016-10" db="EMBL/GenBank/DDBJ databases">
        <authorList>
            <person name="Varghese N."/>
            <person name="Submissions S."/>
        </authorList>
    </citation>
    <scope>NUCLEOTIDE SEQUENCE [LARGE SCALE GENOMIC DNA]</scope>
    <source>
        <strain evidence="2">Nm71</strain>
    </source>
</reference>
<evidence type="ECO:0000313" key="1">
    <source>
        <dbReference type="EMBL" id="SET18320.1"/>
    </source>
</evidence>
<dbReference type="RefSeq" id="WP_090658453.1">
    <property type="nucleotide sequence ID" value="NZ_FOIA01000014.1"/>
</dbReference>
<dbReference type="Proteomes" id="UP000199345">
    <property type="component" value="Unassembled WGS sequence"/>
</dbReference>
<name>A0A1I0CH92_9PROT</name>
<protein>
    <submittedName>
        <fullName evidence="1">Uncharacterized protein</fullName>
    </submittedName>
</protein>
<proteinExistence type="predicted"/>
<sequence>MWTNNQSVIQTYTTFHTENAWANISGLGWRKIRTGNKDGITNTFALLCAAKANGRSVNVYIVDNLIERVYLN</sequence>
<dbReference type="EMBL" id="FOIA01000014">
    <property type="protein sequence ID" value="SET18320.1"/>
    <property type="molecule type" value="Genomic_DNA"/>
</dbReference>
<keyword evidence="2" id="KW-1185">Reference proteome</keyword>